<evidence type="ECO:0000256" key="1">
    <source>
        <dbReference type="ARBA" id="ARBA00023172"/>
    </source>
</evidence>
<evidence type="ECO:0000313" key="3">
    <source>
        <dbReference type="Proteomes" id="UP000094802"/>
    </source>
</evidence>
<dbReference type="SUPFAM" id="SSF56349">
    <property type="entry name" value="DNA breaking-rejoining enzymes"/>
    <property type="match status" value="1"/>
</dbReference>
<gene>
    <name evidence="2" type="ORF">A142_23915</name>
</gene>
<dbReference type="Proteomes" id="UP000094802">
    <property type="component" value="Unassembled WGS sequence"/>
</dbReference>
<dbReference type="AlphaFoldDB" id="A0A1E5FDC6"/>
<organism evidence="2 3">
    <name type="scientific">Vibrio splendidus 12E03</name>
    <dbReference type="NCBI Taxonomy" id="1191305"/>
    <lineage>
        <taxon>Bacteria</taxon>
        <taxon>Pseudomonadati</taxon>
        <taxon>Pseudomonadota</taxon>
        <taxon>Gammaproteobacteria</taxon>
        <taxon>Vibrionales</taxon>
        <taxon>Vibrionaceae</taxon>
        <taxon>Vibrio</taxon>
    </lineage>
</organism>
<keyword evidence="1" id="KW-0233">DNA recombination</keyword>
<reference evidence="2 3" key="1">
    <citation type="journal article" date="2012" name="Science">
        <title>Ecological populations of bacteria act as socially cohesive units of antibiotic production and resistance.</title>
        <authorList>
            <person name="Cordero O.X."/>
            <person name="Wildschutte H."/>
            <person name="Kirkup B."/>
            <person name="Proehl S."/>
            <person name="Ngo L."/>
            <person name="Hussain F."/>
            <person name="Le Roux F."/>
            <person name="Mincer T."/>
            <person name="Polz M.F."/>
        </authorList>
    </citation>
    <scope>NUCLEOTIDE SEQUENCE [LARGE SCALE GENOMIC DNA]</scope>
    <source>
        <strain evidence="2 3">12E03</strain>
    </source>
</reference>
<dbReference type="GO" id="GO:0003677">
    <property type="term" value="F:DNA binding"/>
    <property type="evidence" value="ECO:0007669"/>
    <property type="project" value="InterPro"/>
</dbReference>
<dbReference type="Gene3D" id="1.10.443.10">
    <property type="entry name" value="Intergrase catalytic core"/>
    <property type="match status" value="1"/>
</dbReference>
<accession>A0A1E5FDC6</accession>
<dbReference type="OrthoDB" id="5394387at2"/>
<dbReference type="InterPro" id="IPR011010">
    <property type="entry name" value="DNA_brk_join_enz"/>
</dbReference>
<comment type="caution">
    <text evidence="2">The sequence shown here is derived from an EMBL/GenBank/DDBJ whole genome shotgun (WGS) entry which is preliminary data.</text>
</comment>
<protein>
    <submittedName>
        <fullName evidence="2">Integrase</fullName>
    </submittedName>
</protein>
<name>A0A1E5FDC6_VIBSP</name>
<sequence>MPNKKSSRRKKFERKARNFFNFHYFGLGKNKKEAKGKLRSQSTLFRHVETAAFIQERMGASMLIDITPQMALDYLSSRVGKVCSKMLANERRVLERIVYLHEPERRLYIEEKLDPREWVNRAYTHEQIHQIMTHQTPENQLATALCFTAGLRVQELLTLQRFDEASASKDRKWRSDLFSGLQGEKYVVKGKGGLYRAVMIPHCLAKKLERHRLSEPRQIKDRKCTITNRYNITGGKKFTDAFSQLSKRVLGWSHGAHGLRYTYAQDRLNRSIPDKSYEEKLEIISQELGHFRKEITPHYLHRGTCS</sequence>
<proteinExistence type="predicted"/>
<dbReference type="RefSeq" id="WP_019821568.1">
    <property type="nucleotide sequence ID" value="NZ_AJZD02000310.1"/>
</dbReference>
<dbReference type="InterPro" id="IPR013762">
    <property type="entry name" value="Integrase-like_cat_sf"/>
</dbReference>
<dbReference type="GO" id="GO:0015074">
    <property type="term" value="P:DNA integration"/>
    <property type="evidence" value="ECO:0007669"/>
    <property type="project" value="InterPro"/>
</dbReference>
<dbReference type="EMBL" id="AJZD02000310">
    <property type="protein sequence ID" value="OEF86864.1"/>
    <property type="molecule type" value="Genomic_DNA"/>
</dbReference>
<evidence type="ECO:0000313" key="2">
    <source>
        <dbReference type="EMBL" id="OEF86864.1"/>
    </source>
</evidence>
<dbReference type="GO" id="GO:0006310">
    <property type="term" value="P:DNA recombination"/>
    <property type="evidence" value="ECO:0007669"/>
    <property type="project" value="UniProtKB-KW"/>
</dbReference>